<accession>A0ABS4GWD4</accession>
<evidence type="ECO:0000259" key="4">
    <source>
        <dbReference type="Pfam" id="PF03446"/>
    </source>
</evidence>
<dbReference type="PROSITE" id="PS00895">
    <property type="entry name" value="3_HYDROXYISOBUT_DH"/>
    <property type="match status" value="1"/>
</dbReference>
<dbReference type="InterPro" id="IPR013328">
    <property type="entry name" value="6PGD_dom2"/>
</dbReference>
<dbReference type="EC" id="1.1.1.60" evidence="6"/>
<organism evidence="6 7">
    <name type="scientific">Ammoniphilus resinae</name>
    <dbReference type="NCBI Taxonomy" id="861532"/>
    <lineage>
        <taxon>Bacteria</taxon>
        <taxon>Bacillati</taxon>
        <taxon>Bacillota</taxon>
        <taxon>Bacilli</taxon>
        <taxon>Bacillales</taxon>
        <taxon>Paenibacillaceae</taxon>
        <taxon>Aneurinibacillus group</taxon>
        <taxon>Ammoniphilus</taxon>
    </lineage>
</organism>
<dbReference type="Pfam" id="PF14833">
    <property type="entry name" value="NAD_binding_11"/>
    <property type="match status" value="1"/>
</dbReference>
<reference evidence="6 7" key="1">
    <citation type="submission" date="2021-03" db="EMBL/GenBank/DDBJ databases">
        <title>Genomic Encyclopedia of Type Strains, Phase IV (KMG-IV): sequencing the most valuable type-strain genomes for metagenomic binning, comparative biology and taxonomic classification.</title>
        <authorList>
            <person name="Goeker M."/>
        </authorList>
    </citation>
    <scope>NUCLEOTIDE SEQUENCE [LARGE SCALE GENOMIC DNA]</scope>
    <source>
        <strain evidence="6 7">DSM 24738</strain>
    </source>
</reference>
<comment type="similarity">
    <text evidence="1">Belongs to the HIBADH-related family.</text>
</comment>
<evidence type="ECO:0000313" key="6">
    <source>
        <dbReference type="EMBL" id="MBP1934577.1"/>
    </source>
</evidence>
<dbReference type="InterPro" id="IPR036291">
    <property type="entry name" value="NAD(P)-bd_dom_sf"/>
</dbReference>
<dbReference type="RefSeq" id="WP_209812567.1">
    <property type="nucleotide sequence ID" value="NZ_JAGGKT010000023.1"/>
</dbReference>
<dbReference type="Gene3D" id="3.40.50.720">
    <property type="entry name" value="NAD(P)-binding Rossmann-like Domain"/>
    <property type="match status" value="1"/>
</dbReference>
<evidence type="ECO:0000256" key="2">
    <source>
        <dbReference type="ARBA" id="ARBA00023002"/>
    </source>
</evidence>
<dbReference type="EMBL" id="JAGGKT010000023">
    <property type="protein sequence ID" value="MBP1934577.1"/>
    <property type="molecule type" value="Genomic_DNA"/>
</dbReference>
<proteinExistence type="inferred from homology"/>
<dbReference type="PANTHER" id="PTHR22981:SF7">
    <property type="entry name" value="3-HYDROXYISOBUTYRATE DEHYDROGENASE, MITOCHONDRIAL"/>
    <property type="match status" value="1"/>
</dbReference>
<protein>
    <submittedName>
        <fullName evidence="6">2-hydroxy-3-oxopropionate reductase</fullName>
        <ecNumber evidence="6">1.1.1.60</ecNumber>
    </submittedName>
</protein>
<evidence type="ECO:0000259" key="5">
    <source>
        <dbReference type="Pfam" id="PF14833"/>
    </source>
</evidence>
<dbReference type="Proteomes" id="UP001519343">
    <property type="component" value="Unassembled WGS sequence"/>
</dbReference>
<feature type="domain" description="6-phosphogluconate dehydrogenase NADP-binding" evidence="4">
    <location>
        <begin position="3"/>
        <end position="163"/>
    </location>
</feature>
<dbReference type="Gene3D" id="1.10.1040.10">
    <property type="entry name" value="N-(1-d-carboxylethyl)-l-norvaline Dehydrogenase, domain 2"/>
    <property type="match status" value="1"/>
</dbReference>
<dbReference type="SUPFAM" id="SSF51735">
    <property type="entry name" value="NAD(P)-binding Rossmann-fold domains"/>
    <property type="match status" value="1"/>
</dbReference>
<dbReference type="Pfam" id="PF03446">
    <property type="entry name" value="NAD_binding_2"/>
    <property type="match status" value="1"/>
</dbReference>
<name>A0ABS4GWD4_9BACL</name>
<evidence type="ECO:0000256" key="3">
    <source>
        <dbReference type="ARBA" id="ARBA00023027"/>
    </source>
</evidence>
<dbReference type="InterPro" id="IPR015815">
    <property type="entry name" value="HIBADH-related"/>
</dbReference>
<keyword evidence="3" id="KW-0520">NAD</keyword>
<dbReference type="InterPro" id="IPR002204">
    <property type="entry name" value="3-OH-isobutyrate_DH-rel_CS"/>
</dbReference>
<dbReference type="PIRSF" id="PIRSF000103">
    <property type="entry name" value="HIBADH"/>
    <property type="match status" value="1"/>
</dbReference>
<dbReference type="GO" id="GO:0008679">
    <property type="term" value="F:2-hydroxy-3-oxopropionate reductase activity"/>
    <property type="evidence" value="ECO:0007669"/>
    <property type="project" value="UniProtKB-EC"/>
</dbReference>
<gene>
    <name evidence="6" type="ORF">J2Z37_004597</name>
</gene>
<sequence length="290" mass="31377">MKKIGFIGLGVMGKPMVMNLIKAGHQVTVFDQVRSLVDELKKEGAHPASSLLEAVGENEIVITMLPNSPHVKDVCLLSEQALIQYVEPGTIVIDMSSISPEVTKEINEAFGEKGVSYIDAPVSGGYVGAVAGSLSIMVGGEEQAFEQVKDVLACMGKRITYMGPSGAGQTTKLCNQIMVTGTTLTMSEALALGKKSGLDLYKLRDVLVSGGANCWHLEHKAPLMIEGNFEPSFKSALLLKDINLAIEKAKAEQLELPVLFQSKELYEQLINQEGGNIDYIAIIKQIYKEF</sequence>
<dbReference type="InterPro" id="IPR008927">
    <property type="entry name" value="6-PGluconate_DH-like_C_sf"/>
</dbReference>
<keyword evidence="7" id="KW-1185">Reference proteome</keyword>
<comment type="caution">
    <text evidence="6">The sequence shown here is derived from an EMBL/GenBank/DDBJ whole genome shotgun (WGS) entry which is preliminary data.</text>
</comment>
<keyword evidence="2 6" id="KW-0560">Oxidoreductase</keyword>
<feature type="domain" description="3-hydroxyisobutyrate dehydrogenase-like NAD-binding" evidence="5">
    <location>
        <begin position="166"/>
        <end position="284"/>
    </location>
</feature>
<evidence type="ECO:0000313" key="7">
    <source>
        <dbReference type="Proteomes" id="UP001519343"/>
    </source>
</evidence>
<dbReference type="SUPFAM" id="SSF48179">
    <property type="entry name" value="6-phosphogluconate dehydrogenase C-terminal domain-like"/>
    <property type="match status" value="1"/>
</dbReference>
<dbReference type="InterPro" id="IPR006115">
    <property type="entry name" value="6PGDH_NADP-bd"/>
</dbReference>
<evidence type="ECO:0000256" key="1">
    <source>
        <dbReference type="ARBA" id="ARBA00009080"/>
    </source>
</evidence>
<dbReference type="InterPro" id="IPR029154">
    <property type="entry name" value="HIBADH-like_NADP-bd"/>
</dbReference>
<dbReference type="PANTHER" id="PTHR22981">
    <property type="entry name" value="3-HYDROXYISOBUTYRATE DEHYDROGENASE-RELATED"/>
    <property type="match status" value="1"/>
</dbReference>